<sequence>MVRGLFSSMIHHSYASEFDSLVVNGGAGRRWRERQIRKITDKVFDKIKEDSGRDSLTFEDVCIAVLYVYKREAGRGSRTTRKMFDLMPLIRIPPVGIKPTL</sequence>
<dbReference type="EMBL" id="JAGGNH010000005">
    <property type="protein sequence ID" value="KAJ0970909.1"/>
    <property type="molecule type" value="Genomic_DNA"/>
</dbReference>
<gene>
    <name evidence="1" type="ORF">J5N97_018868</name>
</gene>
<reference evidence="1" key="1">
    <citation type="submission" date="2021-03" db="EMBL/GenBank/DDBJ databases">
        <authorList>
            <person name="Li Z."/>
            <person name="Yang C."/>
        </authorList>
    </citation>
    <scope>NUCLEOTIDE SEQUENCE</scope>
    <source>
        <strain evidence="1">Dzin_1.0</strain>
        <tissue evidence="1">Leaf</tissue>
    </source>
</reference>
<dbReference type="OrthoDB" id="47513at2759"/>
<evidence type="ECO:0000313" key="1">
    <source>
        <dbReference type="EMBL" id="KAJ0970909.1"/>
    </source>
</evidence>
<name>A0A9D5HBW8_9LILI</name>
<protein>
    <submittedName>
        <fullName evidence="1">Uncharacterized protein</fullName>
    </submittedName>
</protein>
<evidence type="ECO:0000313" key="2">
    <source>
        <dbReference type="Proteomes" id="UP001085076"/>
    </source>
</evidence>
<dbReference type="Proteomes" id="UP001085076">
    <property type="component" value="Miscellaneous, Linkage group lg05"/>
</dbReference>
<comment type="caution">
    <text evidence="1">The sequence shown here is derived from an EMBL/GenBank/DDBJ whole genome shotgun (WGS) entry which is preliminary data.</text>
</comment>
<keyword evidence="2" id="KW-1185">Reference proteome</keyword>
<reference evidence="1" key="2">
    <citation type="journal article" date="2022" name="Hortic Res">
        <title>The genome of Dioscorea zingiberensis sheds light on the biosynthesis, origin and evolution of the medicinally important diosgenin saponins.</title>
        <authorList>
            <person name="Li Y."/>
            <person name="Tan C."/>
            <person name="Li Z."/>
            <person name="Guo J."/>
            <person name="Li S."/>
            <person name="Chen X."/>
            <person name="Wang C."/>
            <person name="Dai X."/>
            <person name="Yang H."/>
            <person name="Song W."/>
            <person name="Hou L."/>
            <person name="Xu J."/>
            <person name="Tong Z."/>
            <person name="Xu A."/>
            <person name="Yuan X."/>
            <person name="Wang W."/>
            <person name="Yang Q."/>
            <person name="Chen L."/>
            <person name="Sun Z."/>
            <person name="Wang K."/>
            <person name="Pan B."/>
            <person name="Chen J."/>
            <person name="Bao Y."/>
            <person name="Liu F."/>
            <person name="Qi X."/>
            <person name="Gang D.R."/>
            <person name="Wen J."/>
            <person name="Li J."/>
        </authorList>
    </citation>
    <scope>NUCLEOTIDE SEQUENCE</scope>
    <source>
        <strain evidence="1">Dzin_1.0</strain>
    </source>
</reference>
<organism evidence="1 2">
    <name type="scientific">Dioscorea zingiberensis</name>
    <dbReference type="NCBI Taxonomy" id="325984"/>
    <lineage>
        <taxon>Eukaryota</taxon>
        <taxon>Viridiplantae</taxon>
        <taxon>Streptophyta</taxon>
        <taxon>Embryophyta</taxon>
        <taxon>Tracheophyta</taxon>
        <taxon>Spermatophyta</taxon>
        <taxon>Magnoliopsida</taxon>
        <taxon>Liliopsida</taxon>
        <taxon>Dioscoreales</taxon>
        <taxon>Dioscoreaceae</taxon>
        <taxon>Dioscorea</taxon>
    </lineage>
</organism>
<proteinExistence type="predicted"/>
<dbReference type="AlphaFoldDB" id="A0A9D5HBW8"/>
<accession>A0A9D5HBW8</accession>